<protein>
    <recommendedName>
        <fullName evidence="11 13">Glycerol-3-phosphate dehydrogenase [NAD(P)+]</fullName>
        <ecNumber evidence="10 13">1.1.1.94</ecNumber>
    </recommendedName>
    <alternativeName>
        <fullName evidence="13">NAD(P)(+)-dependent glycerol-3-phosphate dehydrogenase</fullName>
    </alternativeName>
    <alternativeName>
        <fullName evidence="12 13">NAD(P)H-dependent dihydroxyacetone-phosphate reductase</fullName>
    </alternativeName>
</protein>
<evidence type="ECO:0000256" key="7">
    <source>
        <dbReference type="ARBA" id="ARBA00023209"/>
    </source>
</evidence>
<feature type="binding site" evidence="15">
    <location>
        <position position="108"/>
    </location>
    <ligand>
        <name>substrate</name>
    </ligand>
</feature>
<evidence type="ECO:0000259" key="18">
    <source>
        <dbReference type="Pfam" id="PF01210"/>
    </source>
</evidence>
<dbReference type="PANTHER" id="PTHR11728">
    <property type="entry name" value="GLYCEROL-3-PHOSPHATE DEHYDROGENASE"/>
    <property type="match status" value="1"/>
</dbReference>
<evidence type="ECO:0000313" key="21">
    <source>
        <dbReference type="Proteomes" id="UP000199008"/>
    </source>
</evidence>
<evidence type="ECO:0000256" key="1">
    <source>
        <dbReference type="ARBA" id="ARBA00011009"/>
    </source>
</evidence>
<evidence type="ECO:0000259" key="19">
    <source>
        <dbReference type="Pfam" id="PF07479"/>
    </source>
</evidence>
<feature type="binding site" evidence="13">
    <location>
        <position position="194"/>
    </location>
    <ligand>
        <name>sn-glycerol 3-phosphate</name>
        <dbReference type="ChEBI" id="CHEBI:57597"/>
    </ligand>
</feature>
<dbReference type="PRINTS" id="PR00077">
    <property type="entry name" value="GPDHDRGNASE"/>
</dbReference>
<dbReference type="EC" id="1.1.1.94" evidence="10 13"/>
<feature type="binding site" evidence="13">
    <location>
        <position position="259"/>
    </location>
    <ligand>
        <name>sn-glycerol 3-phosphate</name>
        <dbReference type="ChEBI" id="CHEBI:57597"/>
    </ligand>
</feature>
<name>A0A1G9CLK1_9BACL</name>
<feature type="binding site" evidence="13">
    <location>
        <position position="48"/>
    </location>
    <ligand>
        <name>NADPH</name>
        <dbReference type="ChEBI" id="CHEBI:57783"/>
    </ligand>
</feature>
<keyword evidence="13" id="KW-0963">Cytoplasm</keyword>
<dbReference type="UniPathway" id="UPA00940"/>
<feature type="binding site" evidence="13">
    <location>
        <position position="11"/>
    </location>
    <ligand>
        <name>NADPH</name>
        <dbReference type="ChEBI" id="CHEBI:57783"/>
    </ligand>
</feature>
<feature type="binding site" evidence="13">
    <location>
        <position position="247"/>
    </location>
    <ligand>
        <name>sn-glycerol 3-phosphate</name>
        <dbReference type="ChEBI" id="CHEBI:57597"/>
    </ligand>
</feature>
<evidence type="ECO:0000256" key="3">
    <source>
        <dbReference type="ARBA" id="ARBA00022857"/>
    </source>
</evidence>
<evidence type="ECO:0000256" key="9">
    <source>
        <dbReference type="ARBA" id="ARBA00052716"/>
    </source>
</evidence>
<feature type="binding site" evidence="13">
    <location>
        <position position="108"/>
    </location>
    <ligand>
        <name>NADPH</name>
        <dbReference type="ChEBI" id="CHEBI:57783"/>
    </ligand>
</feature>
<dbReference type="Pfam" id="PF07479">
    <property type="entry name" value="NAD_Gly3P_dh_C"/>
    <property type="match status" value="1"/>
</dbReference>
<dbReference type="GO" id="GO:0006650">
    <property type="term" value="P:glycerophospholipid metabolic process"/>
    <property type="evidence" value="ECO:0007669"/>
    <property type="project" value="UniProtKB-UniRule"/>
</dbReference>
<dbReference type="Gene3D" id="3.40.50.720">
    <property type="entry name" value="NAD(P)-binding Rossmann-like Domain"/>
    <property type="match status" value="1"/>
</dbReference>
<evidence type="ECO:0000256" key="8">
    <source>
        <dbReference type="ARBA" id="ARBA00023264"/>
    </source>
</evidence>
<evidence type="ECO:0000256" key="13">
    <source>
        <dbReference type="HAMAP-Rule" id="MF_00394"/>
    </source>
</evidence>
<comment type="pathway">
    <text evidence="13">Membrane lipid metabolism; glycerophospholipid metabolism.</text>
</comment>
<evidence type="ECO:0000256" key="14">
    <source>
        <dbReference type="PIRSR" id="PIRSR000114-1"/>
    </source>
</evidence>
<feature type="binding site" evidence="15">
    <location>
        <begin position="258"/>
        <end position="259"/>
    </location>
    <ligand>
        <name>substrate</name>
    </ligand>
</feature>
<evidence type="ECO:0000256" key="2">
    <source>
        <dbReference type="ARBA" id="ARBA00022516"/>
    </source>
</evidence>
<feature type="binding site" evidence="13">
    <location>
        <position position="139"/>
    </location>
    <ligand>
        <name>sn-glycerol 3-phosphate</name>
        <dbReference type="ChEBI" id="CHEBI:57597"/>
    </ligand>
</feature>
<evidence type="ECO:0000256" key="10">
    <source>
        <dbReference type="ARBA" id="ARBA00066687"/>
    </source>
</evidence>
<sequence length="352" mass="38537">MNISVLGTGSFGTSLAMVLTDNKHDVKMYGRNEAVVEEINESHTNLHYLKDVDLPAALRATSDLTAAVDHADLLVIAVPVKAVRGLTKDIHRILLEKNKKVLIVHVAKGLELDSYLRVSEVIEQETTPETVEDICVLSGPSHAEEVALKSPTTVSTASLHNKGVTTIQDVFMSKYFRVYVNEDLVGVEIGGALKNIIALAVGTLHGLQFGDNAKAAIITRGLQEIARLGTKMGADPLTFLGLTGMGDLIVTATSRHSRNFRCGIMLAEGLSLTEAEARMGMVVEGVNTTRAAYELSESHGVEMPITKVLHQYLFDDISKDEAFYKLMMREKTSETIGLKELLNEQYRDWSNQ</sequence>
<keyword evidence="2 13" id="KW-0444">Lipid biosynthesis</keyword>
<dbReference type="STRING" id="576118.SAMN05216216_104111"/>
<feature type="active site" description="Proton acceptor" evidence="13 14">
    <location>
        <position position="194"/>
    </location>
</feature>
<feature type="binding site" evidence="13">
    <location>
        <position position="258"/>
    </location>
    <ligand>
        <name>NADPH</name>
        <dbReference type="ChEBI" id="CHEBI:57783"/>
    </ligand>
</feature>
<dbReference type="InterPro" id="IPR036291">
    <property type="entry name" value="NAD(P)-bd_dom_sf"/>
</dbReference>
<evidence type="ECO:0000256" key="12">
    <source>
        <dbReference type="ARBA" id="ARBA00080511"/>
    </source>
</evidence>
<feature type="binding site" evidence="13">
    <location>
        <position position="258"/>
    </location>
    <ligand>
        <name>sn-glycerol 3-phosphate</name>
        <dbReference type="ChEBI" id="CHEBI:57597"/>
    </ligand>
</feature>
<dbReference type="InterPro" id="IPR006109">
    <property type="entry name" value="G3P_DH_NAD-dep_C"/>
</dbReference>
<proteinExistence type="inferred from homology"/>
<dbReference type="GO" id="GO:0051287">
    <property type="term" value="F:NAD binding"/>
    <property type="evidence" value="ECO:0007669"/>
    <property type="project" value="InterPro"/>
</dbReference>
<dbReference type="PIRSF" id="PIRSF000114">
    <property type="entry name" value="Glycerol-3-P_dh"/>
    <property type="match status" value="1"/>
</dbReference>
<gene>
    <name evidence="13" type="primary">gpsA</name>
    <name evidence="20" type="ORF">SAMN05216216_104111</name>
</gene>
<dbReference type="SUPFAM" id="SSF48179">
    <property type="entry name" value="6-phosphogluconate dehydrogenase C-terminal domain-like"/>
    <property type="match status" value="1"/>
</dbReference>
<dbReference type="EMBL" id="FNFY01000004">
    <property type="protein sequence ID" value="SDK52537.1"/>
    <property type="molecule type" value="Genomic_DNA"/>
</dbReference>
<dbReference type="GO" id="GO:0141153">
    <property type="term" value="F:glycerol-3-phosphate dehydrogenase (NADP+) activity"/>
    <property type="evidence" value="ECO:0007669"/>
    <property type="project" value="RHEA"/>
</dbReference>
<keyword evidence="21" id="KW-1185">Reference proteome</keyword>
<feature type="binding site" evidence="13">
    <location>
        <position position="143"/>
    </location>
    <ligand>
        <name>NADPH</name>
        <dbReference type="ChEBI" id="CHEBI:57783"/>
    </ligand>
</feature>
<comment type="catalytic activity">
    <reaction evidence="13">
        <text>sn-glycerol 3-phosphate + NAD(+) = dihydroxyacetone phosphate + NADH + H(+)</text>
        <dbReference type="Rhea" id="RHEA:11092"/>
        <dbReference type="ChEBI" id="CHEBI:15378"/>
        <dbReference type="ChEBI" id="CHEBI:57540"/>
        <dbReference type="ChEBI" id="CHEBI:57597"/>
        <dbReference type="ChEBI" id="CHEBI:57642"/>
        <dbReference type="ChEBI" id="CHEBI:57945"/>
        <dbReference type="EC" id="1.1.1.94"/>
    </reaction>
</comment>
<keyword evidence="5 13" id="KW-0520">NAD</keyword>
<dbReference type="NCBIfam" id="NF000940">
    <property type="entry name" value="PRK00094.1-2"/>
    <property type="match status" value="1"/>
</dbReference>
<dbReference type="RefSeq" id="WP_281182351.1">
    <property type="nucleotide sequence ID" value="NZ_FNFY01000004.1"/>
</dbReference>
<dbReference type="HAMAP" id="MF_00394">
    <property type="entry name" value="NAD_Glyc3P_dehydrog"/>
    <property type="match status" value="1"/>
</dbReference>
<evidence type="ECO:0000313" key="20">
    <source>
        <dbReference type="EMBL" id="SDK52537.1"/>
    </source>
</evidence>
<dbReference type="GO" id="GO:0046167">
    <property type="term" value="P:glycerol-3-phosphate biosynthetic process"/>
    <property type="evidence" value="ECO:0007669"/>
    <property type="project" value="UniProtKB-UniRule"/>
</dbReference>
<evidence type="ECO:0000256" key="15">
    <source>
        <dbReference type="PIRSR" id="PIRSR000114-2"/>
    </source>
</evidence>
<evidence type="ECO:0000256" key="11">
    <source>
        <dbReference type="ARBA" id="ARBA00069372"/>
    </source>
</evidence>
<feature type="binding site" evidence="13">
    <location>
        <position position="282"/>
    </location>
    <ligand>
        <name>NADPH</name>
        <dbReference type="ChEBI" id="CHEBI:57783"/>
    </ligand>
</feature>
<dbReference type="InterPro" id="IPR011128">
    <property type="entry name" value="G3P_DH_NAD-dep_N"/>
</dbReference>
<feature type="binding site" evidence="13">
    <location>
        <position position="31"/>
    </location>
    <ligand>
        <name>NADPH</name>
        <dbReference type="ChEBI" id="CHEBI:57783"/>
    </ligand>
</feature>
<evidence type="ECO:0000256" key="4">
    <source>
        <dbReference type="ARBA" id="ARBA00023002"/>
    </source>
</evidence>
<dbReference type="AlphaFoldDB" id="A0A1G9CLK1"/>
<dbReference type="Proteomes" id="UP000199008">
    <property type="component" value="Unassembled WGS sequence"/>
</dbReference>
<feature type="binding site" evidence="13">
    <location>
        <position position="257"/>
    </location>
    <ligand>
        <name>sn-glycerol 3-phosphate</name>
        <dbReference type="ChEBI" id="CHEBI:57597"/>
    </ligand>
</feature>
<dbReference type="GO" id="GO:0005829">
    <property type="term" value="C:cytosol"/>
    <property type="evidence" value="ECO:0007669"/>
    <property type="project" value="TreeGrafter"/>
</dbReference>
<dbReference type="FunFam" id="3.40.50.720:FF:000019">
    <property type="entry name" value="Glycerol-3-phosphate dehydrogenase [NAD(P)+]"/>
    <property type="match status" value="1"/>
</dbReference>
<feature type="binding site" evidence="16">
    <location>
        <begin position="7"/>
        <end position="12"/>
    </location>
    <ligand>
        <name>NAD(+)</name>
        <dbReference type="ChEBI" id="CHEBI:57540"/>
    </ligand>
</feature>
<dbReference type="InterPro" id="IPR013328">
    <property type="entry name" value="6PGD_dom2"/>
</dbReference>
<dbReference type="InterPro" id="IPR006168">
    <property type="entry name" value="G3P_DH_NAD-dep"/>
</dbReference>
<keyword evidence="8 13" id="KW-1208">Phospholipid metabolism</keyword>
<dbReference type="PANTHER" id="PTHR11728:SF1">
    <property type="entry name" value="GLYCEROL-3-PHOSPHATE DEHYDROGENASE [NAD(+)] 2, CHLOROPLASTIC"/>
    <property type="match status" value="1"/>
</dbReference>
<dbReference type="Pfam" id="PF01210">
    <property type="entry name" value="NAD_Gly3P_dh_N"/>
    <property type="match status" value="1"/>
</dbReference>
<feature type="binding site" evidence="13">
    <location>
        <position position="10"/>
    </location>
    <ligand>
        <name>NADPH</name>
        <dbReference type="ChEBI" id="CHEBI:57783"/>
    </ligand>
</feature>
<dbReference type="GO" id="GO:0141152">
    <property type="term" value="F:glycerol-3-phosphate dehydrogenase (NAD+) activity"/>
    <property type="evidence" value="ECO:0007669"/>
    <property type="project" value="RHEA"/>
</dbReference>
<feature type="binding site" evidence="13">
    <location>
        <position position="284"/>
    </location>
    <ligand>
        <name>NADPH</name>
        <dbReference type="ChEBI" id="CHEBI:57783"/>
    </ligand>
</feature>
<accession>A0A1G9CLK1</accession>
<keyword evidence="13" id="KW-0547">Nucleotide-binding</keyword>
<comment type="function">
    <text evidence="13">Catalyzes the reduction of the glycolytic intermediate dihydroxyacetone phosphate (DHAP) to sn-glycerol 3-phosphate (G3P), the key precursor for phospholipid synthesis.</text>
</comment>
<feature type="domain" description="Glycerol-3-phosphate dehydrogenase NAD-dependent C-terminal" evidence="19">
    <location>
        <begin position="183"/>
        <end position="322"/>
    </location>
</feature>
<feature type="binding site" evidence="16">
    <location>
        <position position="143"/>
    </location>
    <ligand>
        <name>NAD(+)</name>
        <dbReference type="ChEBI" id="CHEBI:57540"/>
    </ligand>
</feature>
<comment type="similarity">
    <text evidence="1 13 17">Belongs to the NAD-dependent glycerol-3-phosphate dehydrogenase family.</text>
</comment>
<keyword evidence="7 13" id="KW-0594">Phospholipid biosynthesis</keyword>
<keyword evidence="3 13" id="KW-0521">NADP</keyword>
<organism evidence="20 21">
    <name type="scientific">Lacicoccus qingdaonensis</name>
    <dbReference type="NCBI Taxonomy" id="576118"/>
    <lineage>
        <taxon>Bacteria</taxon>
        <taxon>Bacillati</taxon>
        <taxon>Bacillota</taxon>
        <taxon>Bacilli</taxon>
        <taxon>Bacillales</taxon>
        <taxon>Salinicoccaceae</taxon>
        <taxon>Lacicoccus</taxon>
    </lineage>
</organism>
<comment type="subcellular location">
    <subcellularLocation>
        <location evidence="13">Cytoplasm</location>
    </subcellularLocation>
</comment>
<evidence type="ECO:0000256" key="16">
    <source>
        <dbReference type="PIRSR" id="PIRSR000114-3"/>
    </source>
</evidence>
<dbReference type="GO" id="GO:0008654">
    <property type="term" value="P:phospholipid biosynthetic process"/>
    <property type="evidence" value="ECO:0007669"/>
    <property type="project" value="UniProtKB-KW"/>
</dbReference>
<evidence type="ECO:0000256" key="6">
    <source>
        <dbReference type="ARBA" id="ARBA00023098"/>
    </source>
</evidence>
<feature type="binding site" evidence="16">
    <location>
        <position position="258"/>
    </location>
    <ligand>
        <name>NAD(+)</name>
        <dbReference type="ChEBI" id="CHEBI:57540"/>
    </ligand>
</feature>
<dbReference type="FunFam" id="1.10.1040.10:FF:000001">
    <property type="entry name" value="Glycerol-3-phosphate dehydrogenase [NAD(P)+]"/>
    <property type="match status" value="1"/>
</dbReference>
<reference evidence="21" key="1">
    <citation type="submission" date="2016-10" db="EMBL/GenBank/DDBJ databases">
        <authorList>
            <person name="Varghese N."/>
            <person name="Submissions S."/>
        </authorList>
    </citation>
    <scope>NUCLEOTIDE SEQUENCE [LARGE SCALE GENOMIC DNA]</scope>
    <source>
        <strain evidence="21">CGMCC 1.8895</strain>
    </source>
</reference>
<dbReference type="Gene3D" id="1.10.1040.10">
    <property type="entry name" value="N-(1-d-carboxylethyl)-l-norvaline Dehydrogenase, domain 2"/>
    <property type="match status" value="1"/>
</dbReference>
<evidence type="ECO:0000256" key="5">
    <source>
        <dbReference type="ARBA" id="ARBA00023027"/>
    </source>
</evidence>
<dbReference type="NCBIfam" id="NF000942">
    <property type="entry name" value="PRK00094.1-4"/>
    <property type="match status" value="1"/>
</dbReference>
<dbReference type="SUPFAM" id="SSF51735">
    <property type="entry name" value="NAD(P)-binding Rossmann-fold domains"/>
    <property type="match status" value="1"/>
</dbReference>
<keyword evidence="4 13" id="KW-0560">Oxidoreductase</keyword>
<feature type="binding site" evidence="13">
    <location>
        <position position="108"/>
    </location>
    <ligand>
        <name>sn-glycerol 3-phosphate</name>
        <dbReference type="ChEBI" id="CHEBI:57597"/>
    </ligand>
</feature>
<feature type="binding site" evidence="13">
    <location>
        <position position="141"/>
    </location>
    <ligand>
        <name>sn-glycerol 3-phosphate</name>
        <dbReference type="ChEBI" id="CHEBI:57597"/>
    </ligand>
</feature>
<evidence type="ECO:0000256" key="17">
    <source>
        <dbReference type="RuleBase" id="RU000437"/>
    </source>
</evidence>
<dbReference type="GO" id="GO:0046168">
    <property type="term" value="P:glycerol-3-phosphate catabolic process"/>
    <property type="evidence" value="ECO:0007669"/>
    <property type="project" value="InterPro"/>
</dbReference>
<comment type="caution">
    <text evidence="13">Lacks conserved residue(s) required for the propagation of feature annotation.</text>
</comment>
<dbReference type="InterPro" id="IPR008927">
    <property type="entry name" value="6-PGluconate_DH-like_C_sf"/>
</dbReference>
<dbReference type="NCBIfam" id="NF000941">
    <property type="entry name" value="PRK00094.1-3"/>
    <property type="match status" value="1"/>
</dbReference>
<comment type="catalytic activity">
    <reaction evidence="9">
        <text>sn-glycerol 3-phosphate + NADP(+) = dihydroxyacetone phosphate + NADPH + H(+)</text>
        <dbReference type="Rhea" id="RHEA:11096"/>
        <dbReference type="ChEBI" id="CHEBI:15378"/>
        <dbReference type="ChEBI" id="CHEBI:57597"/>
        <dbReference type="ChEBI" id="CHEBI:57642"/>
        <dbReference type="ChEBI" id="CHEBI:57783"/>
        <dbReference type="ChEBI" id="CHEBI:58349"/>
        <dbReference type="EC" id="1.1.1.94"/>
    </reaction>
    <physiologicalReaction direction="right-to-left" evidence="9">
        <dbReference type="Rhea" id="RHEA:11098"/>
    </physiologicalReaction>
</comment>
<feature type="domain" description="Glycerol-3-phosphate dehydrogenase NAD-dependent N-terminal" evidence="18">
    <location>
        <begin position="3"/>
        <end position="161"/>
    </location>
</feature>
<dbReference type="GO" id="GO:0005975">
    <property type="term" value="P:carbohydrate metabolic process"/>
    <property type="evidence" value="ECO:0007669"/>
    <property type="project" value="InterPro"/>
</dbReference>
<keyword evidence="6 13" id="KW-0443">Lipid metabolism</keyword>